<feature type="signal peptide" evidence="2">
    <location>
        <begin position="1"/>
        <end position="15"/>
    </location>
</feature>
<keyword evidence="4" id="KW-1185">Reference proteome</keyword>
<evidence type="ECO:0000313" key="3">
    <source>
        <dbReference type="EMBL" id="KAF1840456.1"/>
    </source>
</evidence>
<feature type="chain" id="PRO_5040459624" description="Extracellular membrane protein CFEM domain-containing protein" evidence="2">
    <location>
        <begin position="16"/>
        <end position="176"/>
    </location>
</feature>
<feature type="region of interest" description="Disordered" evidence="1">
    <location>
        <begin position="119"/>
        <end position="158"/>
    </location>
</feature>
<gene>
    <name evidence="3" type="ORF">K460DRAFT_360130</name>
</gene>
<dbReference type="AlphaFoldDB" id="A0A9P4L329"/>
<proteinExistence type="predicted"/>
<dbReference type="RefSeq" id="XP_040783019.1">
    <property type="nucleotide sequence ID" value="XM_040932248.1"/>
</dbReference>
<keyword evidence="2" id="KW-0732">Signal</keyword>
<feature type="compositionally biased region" description="Low complexity" evidence="1">
    <location>
        <begin position="119"/>
        <end position="148"/>
    </location>
</feature>
<name>A0A9P4L329_9PLEO</name>
<dbReference type="Proteomes" id="UP000800039">
    <property type="component" value="Unassembled WGS sequence"/>
</dbReference>
<dbReference type="GeneID" id="63849499"/>
<sequence length="176" mass="16776">MKYFAILAFAIGVLAIPQDASVTSAPTSSAIPGLTPSVSCAMACKAGDVDCQAACLGNARPNASQAIATNECAAKCDQGSGSTEDTKAFAKCVDACINSLFPSSQTAFAPGGAAASNAASASGTNAANPTASAGSRATNSASGTGASSPQSTGAADSNSARMAGAGLAGLLAIFAL</sequence>
<accession>A0A9P4L329</accession>
<protein>
    <recommendedName>
        <fullName evidence="5">Extracellular membrane protein CFEM domain-containing protein</fullName>
    </recommendedName>
</protein>
<evidence type="ECO:0000313" key="4">
    <source>
        <dbReference type="Proteomes" id="UP000800039"/>
    </source>
</evidence>
<organism evidence="3 4">
    <name type="scientific">Cucurbitaria berberidis CBS 394.84</name>
    <dbReference type="NCBI Taxonomy" id="1168544"/>
    <lineage>
        <taxon>Eukaryota</taxon>
        <taxon>Fungi</taxon>
        <taxon>Dikarya</taxon>
        <taxon>Ascomycota</taxon>
        <taxon>Pezizomycotina</taxon>
        <taxon>Dothideomycetes</taxon>
        <taxon>Pleosporomycetidae</taxon>
        <taxon>Pleosporales</taxon>
        <taxon>Pleosporineae</taxon>
        <taxon>Cucurbitariaceae</taxon>
        <taxon>Cucurbitaria</taxon>
    </lineage>
</organism>
<dbReference type="EMBL" id="ML976620">
    <property type="protein sequence ID" value="KAF1840456.1"/>
    <property type="molecule type" value="Genomic_DNA"/>
</dbReference>
<reference evidence="3" key="1">
    <citation type="submission" date="2020-01" db="EMBL/GenBank/DDBJ databases">
        <authorList>
            <consortium name="DOE Joint Genome Institute"/>
            <person name="Haridas S."/>
            <person name="Albert R."/>
            <person name="Binder M."/>
            <person name="Bloem J."/>
            <person name="Labutti K."/>
            <person name="Salamov A."/>
            <person name="Andreopoulos B."/>
            <person name="Baker S.E."/>
            <person name="Barry K."/>
            <person name="Bills G."/>
            <person name="Bluhm B.H."/>
            <person name="Cannon C."/>
            <person name="Castanera R."/>
            <person name="Culley D.E."/>
            <person name="Daum C."/>
            <person name="Ezra D."/>
            <person name="Gonzalez J.B."/>
            <person name="Henrissat B."/>
            <person name="Kuo A."/>
            <person name="Liang C."/>
            <person name="Lipzen A."/>
            <person name="Lutzoni F."/>
            <person name="Magnuson J."/>
            <person name="Mondo S."/>
            <person name="Nolan M."/>
            <person name="Ohm R."/>
            <person name="Pangilinan J."/>
            <person name="Park H.-J."/>
            <person name="Ramirez L."/>
            <person name="Alfaro M."/>
            <person name="Sun H."/>
            <person name="Tritt A."/>
            <person name="Yoshinaga Y."/>
            <person name="Zwiers L.-H."/>
            <person name="Turgeon B.G."/>
            <person name="Goodwin S.B."/>
            <person name="Spatafora J.W."/>
            <person name="Crous P.W."/>
            <person name="Grigoriev I.V."/>
        </authorList>
    </citation>
    <scope>NUCLEOTIDE SEQUENCE</scope>
    <source>
        <strain evidence="3">CBS 394.84</strain>
    </source>
</reference>
<evidence type="ECO:0000256" key="1">
    <source>
        <dbReference type="SAM" id="MobiDB-lite"/>
    </source>
</evidence>
<feature type="compositionally biased region" description="Polar residues" evidence="1">
    <location>
        <begin position="149"/>
        <end position="158"/>
    </location>
</feature>
<evidence type="ECO:0000256" key="2">
    <source>
        <dbReference type="SAM" id="SignalP"/>
    </source>
</evidence>
<evidence type="ECO:0008006" key="5">
    <source>
        <dbReference type="Google" id="ProtNLM"/>
    </source>
</evidence>
<comment type="caution">
    <text evidence="3">The sequence shown here is derived from an EMBL/GenBank/DDBJ whole genome shotgun (WGS) entry which is preliminary data.</text>
</comment>
<dbReference type="OrthoDB" id="5597238at2759"/>